<keyword evidence="3" id="KW-1185">Reference proteome</keyword>
<dbReference type="Pfam" id="PF05685">
    <property type="entry name" value="Uma2"/>
    <property type="match status" value="1"/>
</dbReference>
<evidence type="ECO:0000313" key="3">
    <source>
        <dbReference type="Proteomes" id="UP001501842"/>
    </source>
</evidence>
<proteinExistence type="predicted"/>
<dbReference type="Gene3D" id="3.90.1570.10">
    <property type="entry name" value="tt1808, chain A"/>
    <property type="match status" value="1"/>
</dbReference>
<comment type="caution">
    <text evidence="2">The sequence shown here is derived from an EMBL/GenBank/DDBJ whole genome shotgun (WGS) entry which is preliminary data.</text>
</comment>
<organism evidence="2 3">
    <name type="scientific">Actinocorallia aurantiaca</name>
    <dbReference type="NCBI Taxonomy" id="46204"/>
    <lineage>
        <taxon>Bacteria</taxon>
        <taxon>Bacillati</taxon>
        <taxon>Actinomycetota</taxon>
        <taxon>Actinomycetes</taxon>
        <taxon>Streptosporangiales</taxon>
        <taxon>Thermomonosporaceae</taxon>
        <taxon>Actinocorallia</taxon>
    </lineage>
</organism>
<name>A0ABN3U352_9ACTN</name>
<protein>
    <recommendedName>
        <fullName evidence="1">Putative restriction endonuclease domain-containing protein</fullName>
    </recommendedName>
</protein>
<accession>A0ABN3U352</accession>
<dbReference type="InterPro" id="IPR011335">
    <property type="entry name" value="Restrct_endonuc-II-like"/>
</dbReference>
<dbReference type="PANTHER" id="PTHR35400">
    <property type="entry name" value="SLR1083 PROTEIN"/>
    <property type="match status" value="1"/>
</dbReference>
<dbReference type="PANTHER" id="PTHR35400:SF3">
    <property type="entry name" value="SLL1072 PROTEIN"/>
    <property type="match status" value="1"/>
</dbReference>
<dbReference type="Proteomes" id="UP001501842">
    <property type="component" value="Unassembled WGS sequence"/>
</dbReference>
<dbReference type="RefSeq" id="WP_344449778.1">
    <property type="nucleotide sequence ID" value="NZ_BAAATZ010000006.1"/>
</dbReference>
<evidence type="ECO:0000313" key="2">
    <source>
        <dbReference type="EMBL" id="GAA2723234.1"/>
    </source>
</evidence>
<dbReference type="CDD" id="cd06260">
    <property type="entry name" value="DUF820-like"/>
    <property type="match status" value="1"/>
</dbReference>
<sequence>MLFLRRRKLLRQPLASPVTAQGLHRSLALPRGRSVTLAEGRVRIDGGRDARALAARLAWELPDEVRVELYDERIVIAGEPSSEHDAVVERLAEQLAPFAESRGWAARRAPTVLMPHGPAYVRSDLVFVRAGSSWPGEVLLGSDLALAVEVAAAPDPSDDRGLKRVFYALAGVSCYLLFDLALEQVTLFDIPCDGDYQQDVTVPLGKPLQLPDGPLLQTAIPD</sequence>
<feature type="domain" description="Putative restriction endonuclease" evidence="1">
    <location>
        <begin position="57"/>
        <end position="212"/>
    </location>
</feature>
<dbReference type="InterPro" id="IPR012296">
    <property type="entry name" value="Nuclease_put_TT1808"/>
</dbReference>
<dbReference type="SUPFAM" id="SSF52980">
    <property type="entry name" value="Restriction endonuclease-like"/>
    <property type="match status" value="1"/>
</dbReference>
<dbReference type="InterPro" id="IPR008538">
    <property type="entry name" value="Uma2"/>
</dbReference>
<evidence type="ECO:0000259" key="1">
    <source>
        <dbReference type="Pfam" id="PF05685"/>
    </source>
</evidence>
<dbReference type="EMBL" id="BAAATZ010000006">
    <property type="protein sequence ID" value="GAA2723234.1"/>
    <property type="molecule type" value="Genomic_DNA"/>
</dbReference>
<gene>
    <name evidence="2" type="ORF">GCM10010439_18020</name>
</gene>
<reference evidence="2 3" key="1">
    <citation type="journal article" date="2019" name="Int. J. Syst. Evol. Microbiol.">
        <title>The Global Catalogue of Microorganisms (GCM) 10K type strain sequencing project: providing services to taxonomists for standard genome sequencing and annotation.</title>
        <authorList>
            <consortium name="The Broad Institute Genomics Platform"/>
            <consortium name="The Broad Institute Genome Sequencing Center for Infectious Disease"/>
            <person name="Wu L."/>
            <person name="Ma J."/>
        </authorList>
    </citation>
    <scope>NUCLEOTIDE SEQUENCE [LARGE SCALE GENOMIC DNA]</scope>
    <source>
        <strain evidence="2 3">JCM 8201</strain>
    </source>
</reference>